<keyword evidence="4 6" id="KW-0804">Transcription</keyword>
<dbReference type="InterPro" id="IPR012340">
    <property type="entry name" value="NA-bd_OB-fold"/>
</dbReference>
<keyword evidence="3 6" id="KW-0240">DNA-directed RNA polymerase</keyword>
<evidence type="ECO:0000256" key="3">
    <source>
        <dbReference type="ARBA" id="ARBA00022478"/>
    </source>
</evidence>
<dbReference type="Pfam" id="PF08292">
    <property type="entry name" value="RNA_pol_Rbc25"/>
    <property type="match status" value="1"/>
</dbReference>
<dbReference type="Proteomes" id="UP001285354">
    <property type="component" value="Unassembled WGS sequence"/>
</dbReference>
<name>A0AAD9T5J6_9HELO</name>
<comment type="caution">
    <text evidence="9">The sequence shown here is derived from an EMBL/GenBank/DDBJ whole genome shotgun (WGS) entry which is preliminary data.</text>
</comment>
<dbReference type="EMBL" id="JAUBYV010000001">
    <property type="protein sequence ID" value="KAK2629412.1"/>
    <property type="molecule type" value="Genomic_DNA"/>
</dbReference>
<proteinExistence type="inferred from homology"/>
<dbReference type="SUPFAM" id="SSF88798">
    <property type="entry name" value="N-terminal, heterodimerisation domain of RBP7 (RpoE)"/>
    <property type="match status" value="1"/>
</dbReference>
<evidence type="ECO:0000256" key="6">
    <source>
        <dbReference type="RuleBase" id="RU369086"/>
    </source>
</evidence>
<comment type="subcellular location">
    <subcellularLocation>
        <location evidence="1 6">Nucleus</location>
    </subcellularLocation>
</comment>
<dbReference type="CDD" id="cd04330">
    <property type="entry name" value="RNAP_III_Rpc25_N"/>
    <property type="match status" value="1"/>
</dbReference>
<dbReference type="InterPro" id="IPR045113">
    <property type="entry name" value="Rpb7-like"/>
</dbReference>
<feature type="domain" description="RNA polymerase Rpb7-like N-terminal" evidence="7">
    <location>
        <begin position="9"/>
        <end position="64"/>
    </location>
</feature>
<evidence type="ECO:0000259" key="7">
    <source>
        <dbReference type="Pfam" id="PF03876"/>
    </source>
</evidence>
<dbReference type="Pfam" id="PF03876">
    <property type="entry name" value="SHS2_Rpb7-N"/>
    <property type="match status" value="1"/>
</dbReference>
<dbReference type="PANTHER" id="PTHR12709:SF1">
    <property type="entry name" value="DNA-DIRECTED RNA POLYMERASE III SUBUNIT RPC8"/>
    <property type="match status" value="1"/>
</dbReference>
<gene>
    <name evidence="9" type="ORF">QTJ16_000232</name>
</gene>
<keyword evidence="5 6" id="KW-0539">Nucleus</keyword>
<evidence type="ECO:0000313" key="9">
    <source>
        <dbReference type="EMBL" id="KAK2629412.1"/>
    </source>
</evidence>
<evidence type="ECO:0000256" key="5">
    <source>
        <dbReference type="ARBA" id="ARBA00023242"/>
    </source>
</evidence>
<dbReference type="PANTHER" id="PTHR12709">
    <property type="entry name" value="DNA-DIRECTED RNA POLYMERASE II, III"/>
    <property type="match status" value="1"/>
</dbReference>
<dbReference type="GO" id="GO:0006384">
    <property type="term" value="P:transcription initiation at RNA polymerase III promoter"/>
    <property type="evidence" value="ECO:0007669"/>
    <property type="project" value="TreeGrafter"/>
</dbReference>
<evidence type="ECO:0000256" key="2">
    <source>
        <dbReference type="ARBA" id="ARBA00009307"/>
    </source>
</evidence>
<feature type="domain" description="RNA polymerase III subunit Rpc25" evidence="8">
    <location>
        <begin position="83"/>
        <end position="201"/>
    </location>
</feature>
<evidence type="ECO:0000256" key="4">
    <source>
        <dbReference type="ARBA" id="ARBA00023163"/>
    </source>
</evidence>
<accession>A0AAD9T5J6</accession>
<dbReference type="SUPFAM" id="SSF50249">
    <property type="entry name" value="Nucleic acid-binding proteins"/>
    <property type="match status" value="1"/>
</dbReference>
<organism evidence="9 10">
    <name type="scientific">Diplocarpon rosae</name>
    <dbReference type="NCBI Taxonomy" id="946125"/>
    <lineage>
        <taxon>Eukaryota</taxon>
        <taxon>Fungi</taxon>
        <taxon>Dikarya</taxon>
        <taxon>Ascomycota</taxon>
        <taxon>Pezizomycotina</taxon>
        <taxon>Leotiomycetes</taxon>
        <taxon>Helotiales</taxon>
        <taxon>Drepanopezizaceae</taxon>
        <taxon>Diplocarpon</taxon>
    </lineage>
</organism>
<dbReference type="InterPro" id="IPR005576">
    <property type="entry name" value="Rpb7-like_N"/>
</dbReference>
<dbReference type="Gene3D" id="3.30.1490.120">
    <property type="entry name" value="RNA polymerase Rpb7-like, N-terminal domain"/>
    <property type="match status" value="1"/>
</dbReference>
<dbReference type="FunFam" id="3.30.1490.120:FF:000001">
    <property type="entry name" value="DNA-directed RNA polymerase II subunit RPB7"/>
    <property type="match status" value="1"/>
</dbReference>
<comment type="function">
    <text evidence="6">DNA-dependent RNA polymerase which catalyzes the transcription of DNA into RNA using the four ribonucleoside triphosphates as substrates.</text>
</comment>
<evidence type="ECO:0000256" key="1">
    <source>
        <dbReference type="ARBA" id="ARBA00004123"/>
    </source>
</evidence>
<reference evidence="9" key="1">
    <citation type="submission" date="2023-06" db="EMBL/GenBank/DDBJ databases">
        <title>Draft genome of Marssonina rosae.</title>
        <authorList>
            <person name="Cheng Q."/>
        </authorList>
    </citation>
    <scope>NUCLEOTIDE SEQUENCE</scope>
    <source>
        <strain evidence="9">R4</strain>
    </source>
</reference>
<dbReference type="InterPro" id="IPR013238">
    <property type="entry name" value="RNA_pol_III_Rbc25"/>
</dbReference>
<evidence type="ECO:0000259" key="8">
    <source>
        <dbReference type="Pfam" id="PF08292"/>
    </source>
</evidence>
<dbReference type="GO" id="GO:0055029">
    <property type="term" value="C:nuclear DNA-directed RNA polymerase complex"/>
    <property type="evidence" value="ECO:0007669"/>
    <property type="project" value="UniProtKB-ARBA"/>
</dbReference>
<comment type="similarity">
    <text evidence="2">Belongs to the eukaryotic RPB7/RPC8 RNA polymerase subunit family.</text>
</comment>
<dbReference type="Gene3D" id="2.40.50.140">
    <property type="entry name" value="Nucleic acid-binding proteins"/>
    <property type="match status" value="1"/>
</dbReference>
<sequence>MFILTKIADLVQIVPEDFSKDASQAIEDNINAKYANRVIQKIGLCICLYDLLSTSEGLIGHGTGLVNINVEFRLVVFRPFKHEVIIGRISSATENGIRIRTPFFDEIFVPISKLPENSVFVPTGVDPHFIWKPDPTDSASEDLHFDTHETVRVRIEEEIWTDQSPIGPREKALEGGEVVKSHPYVLVGSMEDPGLGPCLWWDGDEEEEVGE</sequence>
<evidence type="ECO:0000313" key="10">
    <source>
        <dbReference type="Proteomes" id="UP001285354"/>
    </source>
</evidence>
<dbReference type="AlphaFoldDB" id="A0AAD9T5J6"/>
<protein>
    <recommendedName>
        <fullName evidence="6">DNA-directed RNA polymerase subunit</fullName>
    </recommendedName>
</protein>
<dbReference type="GO" id="GO:0005666">
    <property type="term" value="C:RNA polymerase III complex"/>
    <property type="evidence" value="ECO:0007669"/>
    <property type="project" value="TreeGrafter"/>
</dbReference>
<keyword evidence="10" id="KW-1185">Reference proteome</keyword>
<dbReference type="InterPro" id="IPR036898">
    <property type="entry name" value="RNA_pol_Rpb7-like_N_sf"/>
</dbReference>